<sequence>MNEYDFNKINDKDFESLSIDLLSRVEGARIERFKPGKDGGVDGRFFSADSSEVILQCKHWAKSGFNALLNHLKKNEFRKIQALSIKRYILATSVELSRKNKRDISNALSPYVVSESDIYGKEDIEDLLAKYQDVEERHYKLWISSSNVLKLLLNNAIVGRSNFKISEISEFLPRYVFTKNHADARKKIEELHSLIITGEAGIGKSTLADQICLDYIAKGYELCYLENSISEAEDRYELGKKQIFYFDDFLGRNYLLALNRHEDSQVVDFIKRVRKDKSKRFVLTSRSTILNQGKRLSDLFRIENIDRNEYEIAIKSIQDIEKARILYNHIWFGNLGEEFIDEIYIDKRYHEIIQHQNYIPRLISFITDAYKISGISKHNYWGYILRTLENPEDTWGHVFDNQLDEKSRMMVCLVVFNGGAISEKDLNVAYNNLIEETSIEKNLDLQGDFYSVLKVAVGAVIDRKMTSSGSVVNYDLFNPAVGDYVLRRYSQDINSVFKIVSSLNTISSIANINSMRNGGVFSEGFVIDLVKRMFHYFSECGKQESALEYYMHFVYTVTEFICPNEIIKQYISKFVRDISINDINESNLYKFVTIVSRSSEAKIIKLIEFDFNPLFHKAMGMVSDHGDFVALGDLIYRLNEPYVENYERKIIDMAVEYWSEIIEDDVKGSGVLDDYYDESDDYSASGVVWDHVTDAISEYQIKFTDDDIESIVDCCNVSSIIEDNRSNARWSEDESEYRGHSSISVDNQYSEIDDLFARD</sequence>
<dbReference type="InterPro" id="IPR007560">
    <property type="entry name" value="Restrct_endonuc_IV_Mrr"/>
</dbReference>
<dbReference type="GO" id="GO:0009307">
    <property type="term" value="P:DNA restriction-modification system"/>
    <property type="evidence" value="ECO:0007669"/>
    <property type="project" value="InterPro"/>
</dbReference>
<dbReference type="Gene3D" id="3.40.50.300">
    <property type="entry name" value="P-loop containing nucleotide triphosphate hydrolases"/>
    <property type="match status" value="1"/>
</dbReference>
<gene>
    <name evidence="3" type="ORF">FGF68_07395</name>
</gene>
<dbReference type="Pfam" id="PF20720">
    <property type="entry name" value="nSTAND3"/>
    <property type="match status" value="1"/>
</dbReference>
<dbReference type="SUPFAM" id="SSF52540">
    <property type="entry name" value="P-loop containing nucleoside triphosphate hydrolases"/>
    <property type="match status" value="1"/>
</dbReference>
<dbReference type="Proteomes" id="UP000309544">
    <property type="component" value="Unassembled WGS sequence"/>
</dbReference>
<evidence type="ECO:0000259" key="1">
    <source>
        <dbReference type="Pfam" id="PF04471"/>
    </source>
</evidence>
<evidence type="ECO:0000313" key="4">
    <source>
        <dbReference type="Proteomes" id="UP000309544"/>
    </source>
</evidence>
<dbReference type="GO" id="GO:0003677">
    <property type="term" value="F:DNA binding"/>
    <property type="evidence" value="ECO:0007669"/>
    <property type="project" value="InterPro"/>
</dbReference>
<dbReference type="Gene3D" id="3.40.1350.10">
    <property type="match status" value="1"/>
</dbReference>
<keyword evidence="4" id="KW-1185">Reference proteome</keyword>
<proteinExistence type="predicted"/>
<dbReference type="InterPro" id="IPR027417">
    <property type="entry name" value="P-loop_NTPase"/>
</dbReference>
<accession>A0A5C4RZF7</accession>
<evidence type="ECO:0000259" key="2">
    <source>
        <dbReference type="Pfam" id="PF20720"/>
    </source>
</evidence>
<reference evidence="3 4" key="1">
    <citation type="submission" date="2019-05" db="EMBL/GenBank/DDBJ databases">
        <title>Draft Whole-Genome sequence of the green sulfur bacterium Prosthecochloris vibrioformis DSM 260.</title>
        <authorList>
            <person name="Meyer T.E."/>
            <person name="Kyndt J.A."/>
        </authorList>
    </citation>
    <scope>NUCLEOTIDE SEQUENCE [LARGE SCALE GENOMIC DNA]</scope>
    <source>
        <strain evidence="3 4">DSM 260</strain>
    </source>
</reference>
<evidence type="ECO:0000313" key="3">
    <source>
        <dbReference type="EMBL" id="TNJ36298.1"/>
    </source>
</evidence>
<dbReference type="GO" id="GO:0004519">
    <property type="term" value="F:endonuclease activity"/>
    <property type="evidence" value="ECO:0007669"/>
    <property type="project" value="InterPro"/>
</dbReference>
<protein>
    <submittedName>
        <fullName evidence="3">Uncharacterized protein</fullName>
    </submittedName>
</protein>
<dbReference type="EMBL" id="VDCI01000006">
    <property type="protein sequence ID" value="TNJ36298.1"/>
    <property type="molecule type" value="Genomic_DNA"/>
</dbReference>
<name>A0A5C4RZF7_PROVB</name>
<comment type="caution">
    <text evidence="3">The sequence shown here is derived from an EMBL/GenBank/DDBJ whole genome shotgun (WGS) entry which is preliminary data.</text>
</comment>
<feature type="domain" description="Novel STAND NTPase 3" evidence="2">
    <location>
        <begin position="175"/>
        <end position="332"/>
    </location>
</feature>
<dbReference type="InterPro" id="IPR049050">
    <property type="entry name" value="nSTAND3"/>
</dbReference>
<dbReference type="InterPro" id="IPR011856">
    <property type="entry name" value="tRNA_endonuc-like_dom_sf"/>
</dbReference>
<feature type="domain" description="Restriction endonuclease type IV Mrr" evidence="1">
    <location>
        <begin position="7"/>
        <end position="63"/>
    </location>
</feature>
<dbReference type="AlphaFoldDB" id="A0A5C4RZF7"/>
<dbReference type="RefSeq" id="WP_139626666.1">
    <property type="nucleotide sequence ID" value="NZ_VDCI01000006.1"/>
</dbReference>
<organism evidence="3 4">
    <name type="scientific">Prosthecochloris vibrioformis</name>
    <name type="common">Chlorobium vibrioforme</name>
    <dbReference type="NCBI Taxonomy" id="1098"/>
    <lineage>
        <taxon>Bacteria</taxon>
        <taxon>Pseudomonadati</taxon>
        <taxon>Chlorobiota</taxon>
        <taxon>Chlorobiia</taxon>
        <taxon>Chlorobiales</taxon>
        <taxon>Chlorobiaceae</taxon>
        <taxon>Prosthecochloris</taxon>
    </lineage>
</organism>
<dbReference type="Pfam" id="PF04471">
    <property type="entry name" value="Mrr_cat"/>
    <property type="match status" value="1"/>
</dbReference>